<protein>
    <submittedName>
        <fullName evidence="1">Uncharacterized protein</fullName>
    </submittedName>
</protein>
<reference evidence="1" key="1">
    <citation type="journal article" date="2015" name="Nature">
        <title>Complex archaea that bridge the gap between prokaryotes and eukaryotes.</title>
        <authorList>
            <person name="Spang A."/>
            <person name="Saw J.H."/>
            <person name="Jorgensen S.L."/>
            <person name="Zaremba-Niedzwiedzka K."/>
            <person name="Martijn J."/>
            <person name="Lind A.E."/>
            <person name="van Eijk R."/>
            <person name="Schleper C."/>
            <person name="Guy L."/>
            <person name="Ettema T.J."/>
        </authorList>
    </citation>
    <scope>NUCLEOTIDE SEQUENCE</scope>
</reference>
<comment type="caution">
    <text evidence="1">The sequence shown here is derived from an EMBL/GenBank/DDBJ whole genome shotgun (WGS) entry which is preliminary data.</text>
</comment>
<evidence type="ECO:0000313" key="1">
    <source>
        <dbReference type="EMBL" id="KKL57951.1"/>
    </source>
</evidence>
<gene>
    <name evidence="1" type="ORF">LCGC14_2230320</name>
</gene>
<sequence length="70" mass="7914">MPQLVSHFALFFDKENNELQIVAVRDEPDLGDYFESGDFTTVVPMQQFLRTSTDEPIILSPDGKVQVPSI</sequence>
<dbReference type="AlphaFoldDB" id="A0A0F9DW46"/>
<proteinExistence type="predicted"/>
<organism evidence="1">
    <name type="scientific">marine sediment metagenome</name>
    <dbReference type="NCBI Taxonomy" id="412755"/>
    <lineage>
        <taxon>unclassified sequences</taxon>
        <taxon>metagenomes</taxon>
        <taxon>ecological metagenomes</taxon>
    </lineage>
</organism>
<accession>A0A0F9DW46</accession>
<name>A0A0F9DW46_9ZZZZ</name>
<dbReference type="EMBL" id="LAZR01029987">
    <property type="protein sequence ID" value="KKL57951.1"/>
    <property type="molecule type" value="Genomic_DNA"/>
</dbReference>